<evidence type="ECO:0000256" key="12">
    <source>
        <dbReference type="ARBA" id="ARBA00049535"/>
    </source>
</evidence>
<evidence type="ECO:0000256" key="10">
    <source>
        <dbReference type="ARBA" id="ARBA00022840"/>
    </source>
</evidence>
<keyword evidence="8" id="KW-0547">Nucleotide-binding</keyword>
<evidence type="ECO:0000256" key="8">
    <source>
        <dbReference type="ARBA" id="ARBA00022741"/>
    </source>
</evidence>
<dbReference type="PANTHER" id="PTHR10210:SF32">
    <property type="entry name" value="RIBOSE-PHOSPHATE PYROPHOSPHOKINASE 2"/>
    <property type="match status" value="1"/>
</dbReference>
<dbReference type="Pfam" id="PF14572">
    <property type="entry name" value="Pribosyl_synth"/>
    <property type="match status" value="1"/>
</dbReference>
<dbReference type="Gene3D" id="3.40.50.2020">
    <property type="match status" value="2"/>
</dbReference>
<dbReference type="OrthoDB" id="413572at2759"/>
<comment type="cofactor">
    <cofactor evidence="1">
        <name>Mg(2+)</name>
        <dbReference type="ChEBI" id="CHEBI:18420"/>
    </cofactor>
</comment>
<evidence type="ECO:0000256" key="5">
    <source>
        <dbReference type="ARBA" id="ARBA00022679"/>
    </source>
</evidence>
<dbReference type="InterPro" id="IPR029057">
    <property type="entry name" value="PRTase-like"/>
</dbReference>
<dbReference type="InterPro" id="IPR005946">
    <property type="entry name" value="Rib-P_diPkinase"/>
</dbReference>
<keyword evidence="9 14" id="KW-0418">Kinase</keyword>
<comment type="caution">
    <text evidence="14">The sequence shown here is derived from an EMBL/GenBank/DDBJ whole genome shotgun (WGS) entry which is preliminary data.</text>
</comment>
<evidence type="ECO:0000256" key="7">
    <source>
        <dbReference type="ARBA" id="ARBA00022727"/>
    </source>
</evidence>
<keyword evidence="11" id="KW-0460">Magnesium</keyword>
<dbReference type="Pfam" id="PF13793">
    <property type="entry name" value="Pribosyltran_N"/>
    <property type="match status" value="1"/>
</dbReference>
<dbReference type="CDD" id="cd06223">
    <property type="entry name" value="PRTases_typeI"/>
    <property type="match status" value="1"/>
</dbReference>
<dbReference type="SUPFAM" id="SSF53271">
    <property type="entry name" value="PRTase-like"/>
    <property type="match status" value="1"/>
</dbReference>
<keyword evidence="5 14" id="KW-0808">Transferase</keyword>
<dbReference type="PANTHER" id="PTHR10210">
    <property type="entry name" value="RIBOSE-PHOSPHATE DIPHOSPHOKINASE FAMILY MEMBER"/>
    <property type="match status" value="1"/>
</dbReference>
<keyword evidence="10" id="KW-0067">ATP-binding</keyword>
<evidence type="ECO:0000256" key="3">
    <source>
        <dbReference type="ARBA" id="ARBA00006478"/>
    </source>
</evidence>
<comment type="pathway">
    <text evidence="2">Metabolic intermediate biosynthesis; 5-phospho-alpha-D-ribose 1-diphosphate biosynthesis; 5-phospho-alpha-D-ribose 1-diphosphate from D-ribose 5-phosphate (route I): step 1/1.</text>
</comment>
<dbReference type="GO" id="GO:0009156">
    <property type="term" value="P:ribonucleoside monophosphate biosynthetic process"/>
    <property type="evidence" value="ECO:0007669"/>
    <property type="project" value="InterPro"/>
</dbReference>
<dbReference type="InterPro" id="IPR000836">
    <property type="entry name" value="PRTase_dom"/>
</dbReference>
<name>A0A0F8BRE7_CERFI</name>
<dbReference type="NCBIfam" id="TIGR01251">
    <property type="entry name" value="ribP_PPkin"/>
    <property type="match status" value="1"/>
</dbReference>
<proteinExistence type="inferred from homology"/>
<dbReference type="Proteomes" id="UP000034841">
    <property type="component" value="Unassembled WGS sequence"/>
</dbReference>
<reference evidence="14 15" key="1">
    <citation type="submission" date="2015-04" db="EMBL/GenBank/DDBJ databases">
        <title>Genome sequence of Ceratocystis platani, a major pathogen of plane trees.</title>
        <authorList>
            <person name="Belbahri L."/>
        </authorList>
    </citation>
    <scope>NUCLEOTIDE SEQUENCE [LARGE SCALE GENOMIC DNA]</scope>
    <source>
        <strain evidence="14 15">CFO</strain>
    </source>
</reference>
<dbReference type="NCBIfam" id="NF002320">
    <property type="entry name" value="PRK01259.1"/>
    <property type="match status" value="1"/>
</dbReference>
<dbReference type="GO" id="GO:0000287">
    <property type="term" value="F:magnesium ion binding"/>
    <property type="evidence" value="ECO:0007669"/>
    <property type="project" value="InterPro"/>
</dbReference>
<sequence length="323" mass="35061">MPTPMSNEIKLISGSSHVDLSGRIAKRLGIEVSKTMSLQYSNQETSFTMGESIRDEDVFIIQSTAPGDINDGLMELLIMIHACRTASARRITAVIPNYPYARQDKKDKSRAPISARLVADMLQTAGANHIITMDLHANQIQGFFSVPVDNLYAEPSVLRWIRENINVADCVIVSPDAGGAKRATSIADHLNTAFAIIHKERPRPNVVGRMTLVGDVKDKHAILVDDIADTCGTLAKAASVLKEHEAKSVVALVTHGVLSGTAIETINASQLSVLVVTNTVPLGDKLNRCPKLRVIDISPTIAEAIRRTHNGESVSYLFRNVPV</sequence>
<organism evidence="14 15">
    <name type="scientific">Ceratocystis fimbriata f. sp. platani</name>
    <dbReference type="NCBI Taxonomy" id="88771"/>
    <lineage>
        <taxon>Eukaryota</taxon>
        <taxon>Fungi</taxon>
        <taxon>Dikarya</taxon>
        <taxon>Ascomycota</taxon>
        <taxon>Pezizomycotina</taxon>
        <taxon>Sordariomycetes</taxon>
        <taxon>Hypocreomycetidae</taxon>
        <taxon>Microascales</taxon>
        <taxon>Ceratocystidaceae</taxon>
        <taxon>Ceratocystis</taxon>
    </lineage>
</organism>
<feature type="domain" description="Ribose-phosphate pyrophosphokinase N-terminal" evidence="13">
    <location>
        <begin position="9"/>
        <end position="126"/>
    </location>
</feature>
<dbReference type="EMBL" id="LBBL01000118">
    <property type="protein sequence ID" value="KKF95128.1"/>
    <property type="molecule type" value="Genomic_DNA"/>
</dbReference>
<keyword evidence="7" id="KW-0545">Nucleotide biosynthesis</keyword>
<accession>A0A0F8BRE7</accession>
<dbReference type="InterPro" id="IPR000842">
    <property type="entry name" value="PRib_PP_synth_CS"/>
</dbReference>
<dbReference type="GO" id="GO:0004749">
    <property type="term" value="F:ribose phosphate diphosphokinase activity"/>
    <property type="evidence" value="ECO:0007669"/>
    <property type="project" value="UniProtKB-EC"/>
</dbReference>
<dbReference type="GO" id="GO:0005524">
    <property type="term" value="F:ATP binding"/>
    <property type="evidence" value="ECO:0007669"/>
    <property type="project" value="UniProtKB-KW"/>
</dbReference>
<keyword evidence="6" id="KW-0479">Metal-binding</keyword>
<evidence type="ECO:0000256" key="9">
    <source>
        <dbReference type="ARBA" id="ARBA00022777"/>
    </source>
</evidence>
<dbReference type="PROSITE" id="PS00114">
    <property type="entry name" value="PRPP_SYNTHASE"/>
    <property type="match status" value="1"/>
</dbReference>
<evidence type="ECO:0000256" key="2">
    <source>
        <dbReference type="ARBA" id="ARBA00004996"/>
    </source>
</evidence>
<dbReference type="GO" id="GO:0016301">
    <property type="term" value="F:kinase activity"/>
    <property type="evidence" value="ECO:0007669"/>
    <property type="project" value="UniProtKB-KW"/>
</dbReference>
<comment type="catalytic activity">
    <reaction evidence="12">
        <text>D-ribose 5-phosphate + ATP = 5-phospho-alpha-D-ribose 1-diphosphate + AMP + H(+)</text>
        <dbReference type="Rhea" id="RHEA:15609"/>
        <dbReference type="ChEBI" id="CHEBI:15378"/>
        <dbReference type="ChEBI" id="CHEBI:30616"/>
        <dbReference type="ChEBI" id="CHEBI:58017"/>
        <dbReference type="ChEBI" id="CHEBI:78346"/>
        <dbReference type="ChEBI" id="CHEBI:456215"/>
        <dbReference type="EC" id="2.7.6.1"/>
    </reaction>
</comment>
<evidence type="ECO:0000256" key="1">
    <source>
        <dbReference type="ARBA" id="ARBA00001946"/>
    </source>
</evidence>
<gene>
    <name evidence="14" type="ORF">CFO_g2526</name>
</gene>
<dbReference type="GO" id="GO:0006015">
    <property type="term" value="P:5-phosphoribose 1-diphosphate biosynthetic process"/>
    <property type="evidence" value="ECO:0007669"/>
    <property type="project" value="TreeGrafter"/>
</dbReference>
<evidence type="ECO:0000256" key="6">
    <source>
        <dbReference type="ARBA" id="ARBA00022723"/>
    </source>
</evidence>
<dbReference type="SMART" id="SM01400">
    <property type="entry name" value="Pribosyltran_N"/>
    <property type="match status" value="1"/>
</dbReference>
<protein>
    <recommendedName>
        <fullName evidence="4">ribose-phosphate diphosphokinase</fullName>
        <ecNumber evidence="4">2.7.6.1</ecNumber>
    </recommendedName>
</protein>
<keyword evidence="15" id="KW-1185">Reference proteome</keyword>
<dbReference type="FunFam" id="3.40.50.2020:FF:000001">
    <property type="entry name" value="Ribose-phosphate pyrophosphokinase"/>
    <property type="match status" value="1"/>
</dbReference>
<dbReference type="EC" id="2.7.6.1" evidence="4"/>
<dbReference type="GO" id="GO:0006164">
    <property type="term" value="P:purine nucleotide biosynthetic process"/>
    <property type="evidence" value="ECO:0007669"/>
    <property type="project" value="TreeGrafter"/>
</dbReference>
<dbReference type="AlphaFoldDB" id="A0A0F8BRE7"/>
<evidence type="ECO:0000256" key="4">
    <source>
        <dbReference type="ARBA" id="ARBA00013247"/>
    </source>
</evidence>
<dbReference type="InterPro" id="IPR029099">
    <property type="entry name" value="Pribosyltran_N"/>
</dbReference>
<evidence type="ECO:0000313" key="15">
    <source>
        <dbReference type="Proteomes" id="UP000034841"/>
    </source>
</evidence>
<dbReference type="GO" id="GO:0002189">
    <property type="term" value="C:ribose phosphate diphosphokinase complex"/>
    <property type="evidence" value="ECO:0007669"/>
    <property type="project" value="UniProtKB-ARBA"/>
</dbReference>
<dbReference type="GO" id="GO:0005737">
    <property type="term" value="C:cytoplasm"/>
    <property type="evidence" value="ECO:0007669"/>
    <property type="project" value="TreeGrafter"/>
</dbReference>
<evidence type="ECO:0000313" key="14">
    <source>
        <dbReference type="EMBL" id="KKF95128.1"/>
    </source>
</evidence>
<evidence type="ECO:0000259" key="13">
    <source>
        <dbReference type="Pfam" id="PF13793"/>
    </source>
</evidence>
<evidence type="ECO:0000256" key="11">
    <source>
        <dbReference type="ARBA" id="ARBA00022842"/>
    </source>
</evidence>
<comment type="similarity">
    <text evidence="3">Belongs to the ribose-phosphate pyrophosphokinase family.</text>
</comment>